<dbReference type="Pfam" id="PF12867">
    <property type="entry name" value="DinB_2"/>
    <property type="match status" value="1"/>
</dbReference>
<name>A0ABP7RX87_9BACT</name>
<evidence type="ECO:0000313" key="3">
    <source>
        <dbReference type="Proteomes" id="UP001500567"/>
    </source>
</evidence>
<dbReference type="SUPFAM" id="SSF109854">
    <property type="entry name" value="DinB/YfiT-like putative metalloenzymes"/>
    <property type="match status" value="1"/>
</dbReference>
<dbReference type="Gene3D" id="1.20.120.450">
    <property type="entry name" value="dinb family like domain"/>
    <property type="match status" value="1"/>
</dbReference>
<reference evidence="3" key="1">
    <citation type="journal article" date="2019" name="Int. J. Syst. Evol. Microbiol.">
        <title>The Global Catalogue of Microorganisms (GCM) 10K type strain sequencing project: providing services to taxonomists for standard genome sequencing and annotation.</title>
        <authorList>
            <consortium name="The Broad Institute Genomics Platform"/>
            <consortium name="The Broad Institute Genome Sequencing Center for Infectious Disease"/>
            <person name="Wu L."/>
            <person name="Ma J."/>
        </authorList>
    </citation>
    <scope>NUCLEOTIDE SEQUENCE [LARGE SCALE GENOMIC DNA]</scope>
    <source>
        <strain evidence="3">JCM 17224</strain>
    </source>
</reference>
<gene>
    <name evidence="2" type="ORF">GCM10022408_13930</name>
</gene>
<comment type="caution">
    <text evidence="2">The sequence shown here is derived from an EMBL/GenBank/DDBJ whole genome shotgun (WGS) entry which is preliminary data.</text>
</comment>
<dbReference type="InterPro" id="IPR034660">
    <property type="entry name" value="DinB/YfiT-like"/>
</dbReference>
<dbReference type="EMBL" id="BAABDJ010000007">
    <property type="protein sequence ID" value="GAA4003562.1"/>
    <property type="molecule type" value="Genomic_DNA"/>
</dbReference>
<protein>
    <recommendedName>
        <fullName evidence="1">DinB-like domain-containing protein</fullName>
    </recommendedName>
</protein>
<evidence type="ECO:0000259" key="1">
    <source>
        <dbReference type="Pfam" id="PF12867"/>
    </source>
</evidence>
<evidence type="ECO:0000313" key="2">
    <source>
        <dbReference type="EMBL" id="GAA4003562.1"/>
    </source>
</evidence>
<organism evidence="2 3">
    <name type="scientific">Hymenobacter fastidiosus</name>
    <dbReference type="NCBI Taxonomy" id="486264"/>
    <lineage>
        <taxon>Bacteria</taxon>
        <taxon>Pseudomonadati</taxon>
        <taxon>Bacteroidota</taxon>
        <taxon>Cytophagia</taxon>
        <taxon>Cytophagales</taxon>
        <taxon>Hymenobacteraceae</taxon>
        <taxon>Hymenobacter</taxon>
    </lineage>
</organism>
<dbReference type="Proteomes" id="UP001500567">
    <property type="component" value="Unassembled WGS sequence"/>
</dbReference>
<proteinExistence type="predicted"/>
<sequence>MRPENRKKQQTLARMNPNQSQLGEAVVEEFLQHQSQLLALLTPAKEADLNRKAIPVEFFRLLKLTIADALEFAIAHQERHLQQAARVRQQLRLELRA</sequence>
<feature type="domain" description="DinB-like" evidence="1">
    <location>
        <begin position="21"/>
        <end position="84"/>
    </location>
</feature>
<dbReference type="InterPro" id="IPR024775">
    <property type="entry name" value="DinB-like"/>
</dbReference>
<keyword evidence="3" id="KW-1185">Reference proteome</keyword>
<accession>A0ABP7RX87</accession>
<dbReference type="RefSeq" id="WP_345071918.1">
    <property type="nucleotide sequence ID" value="NZ_BAABDJ010000007.1"/>
</dbReference>